<dbReference type="Proteomes" id="UP000422822">
    <property type="component" value="Chromosome"/>
</dbReference>
<evidence type="ECO:0000313" key="9">
    <source>
        <dbReference type="Proteomes" id="UP000422822"/>
    </source>
</evidence>
<accession>A0AAE6UIG3</accession>
<evidence type="ECO:0000259" key="6">
    <source>
        <dbReference type="Pfam" id="PF01509"/>
    </source>
</evidence>
<dbReference type="InterPro" id="IPR032819">
    <property type="entry name" value="TruB_C"/>
</dbReference>
<dbReference type="PANTHER" id="PTHR13767:SF2">
    <property type="entry name" value="PSEUDOURIDYLATE SYNTHASE TRUB1"/>
    <property type="match status" value="1"/>
</dbReference>
<reference evidence="8 9" key="1">
    <citation type="submission" date="2018-10" db="EMBL/GenBank/DDBJ databases">
        <title>Propagation and draft genome sequences of three atypical Erhlichia ruminantium isolates.</title>
        <authorList>
            <person name="Liebenberg J."/>
            <person name="Steyn H."/>
            <person name="Josemans A."/>
            <person name="Zweygarth E."/>
        </authorList>
    </citation>
    <scope>NUCLEOTIDE SEQUENCE [LARGE SCALE GENOMIC DNA]</scope>
    <source>
        <strain evidence="8 9">Omatjenne</strain>
    </source>
</reference>
<evidence type="ECO:0000256" key="1">
    <source>
        <dbReference type="ARBA" id="ARBA00000385"/>
    </source>
</evidence>
<sequence length="296" mass="33306">MYGWINIDKPCGISSASVVSRIKKILNVKKVGYAGTLDPLASGILPVAIGEATKLMPYAVNVNKSYLFTVQWGEQRTTDDVSGEVIKKSDMVPYLDDINRVIPSFIGVVEQVPPNFSAIYVNGVRAFELARSGQKFRLRSRYVNILDLKLLSFNRENKTADFYLLCKKGVYVRSIARDLGISLGCLGYVTKLRRVRVGYFKQRHAITLDKLKILHNSGNTHKYLLPLRYVLQDVKQLNDVLCNVEISKIKSGQNIQLNNLYMVKNCDICYVSTHSVPVAICSIINNVIKPVRVFNV</sequence>
<evidence type="ECO:0000256" key="5">
    <source>
        <dbReference type="HAMAP-Rule" id="MF_01080"/>
    </source>
</evidence>
<dbReference type="InterPro" id="IPR002501">
    <property type="entry name" value="PsdUridine_synth_N"/>
</dbReference>
<dbReference type="CDD" id="cd02573">
    <property type="entry name" value="PseudoU_synth_EcTruB"/>
    <property type="match status" value="1"/>
</dbReference>
<dbReference type="GO" id="GO:0031119">
    <property type="term" value="P:tRNA pseudouridine synthesis"/>
    <property type="evidence" value="ECO:0007669"/>
    <property type="project" value="UniProtKB-UniRule"/>
</dbReference>
<dbReference type="Gene3D" id="3.30.2350.10">
    <property type="entry name" value="Pseudouridine synthase"/>
    <property type="match status" value="1"/>
</dbReference>
<keyword evidence="9" id="KW-1185">Reference proteome</keyword>
<dbReference type="Pfam" id="PF01509">
    <property type="entry name" value="TruB_N"/>
    <property type="match status" value="1"/>
</dbReference>
<protein>
    <recommendedName>
        <fullName evidence="5">tRNA pseudouridine synthase B</fullName>
        <ecNumber evidence="5">5.4.99.25</ecNumber>
    </recommendedName>
    <alternativeName>
        <fullName evidence="5">tRNA pseudouridine(55) synthase</fullName>
        <shortName evidence="5">Psi55 synthase</shortName>
    </alternativeName>
    <alternativeName>
        <fullName evidence="5">tRNA pseudouridylate synthase</fullName>
    </alternativeName>
    <alternativeName>
        <fullName evidence="5">tRNA-uridine isomerase</fullName>
    </alternativeName>
</protein>
<evidence type="ECO:0000256" key="4">
    <source>
        <dbReference type="ARBA" id="ARBA00023235"/>
    </source>
</evidence>
<dbReference type="EC" id="5.4.99.25" evidence="5"/>
<dbReference type="PANTHER" id="PTHR13767">
    <property type="entry name" value="TRNA-PSEUDOURIDINE SYNTHASE"/>
    <property type="match status" value="1"/>
</dbReference>
<organism evidence="8 9">
    <name type="scientific">Ehrlichia ruminantium</name>
    <name type="common">heartwater rickettsia</name>
    <name type="synonym">Cowdria ruminantium</name>
    <dbReference type="NCBI Taxonomy" id="779"/>
    <lineage>
        <taxon>Bacteria</taxon>
        <taxon>Pseudomonadati</taxon>
        <taxon>Pseudomonadota</taxon>
        <taxon>Alphaproteobacteria</taxon>
        <taxon>Rickettsiales</taxon>
        <taxon>Anaplasmataceae</taxon>
        <taxon>Ehrlichia</taxon>
    </lineage>
</organism>
<keyword evidence="3 5" id="KW-0819">tRNA processing</keyword>
<evidence type="ECO:0000256" key="3">
    <source>
        <dbReference type="ARBA" id="ARBA00022694"/>
    </source>
</evidence>
<dbReference type="InterPro" id="IPR014780">
    <property type="entry name" value="tRNA_psdUridine_synth_TruB"/>
</dbReference>
<name>A0AAE6UIG3_EHRRU</name>
<dbReference type="RefSeq" id="WP_158406519.1">
    <property type="nucleotide sequence ID" value="NZ_CP033454.1"/>
</dbReference>
<feature type="domain" description="tRNA pseudouridylate synthase B C-terminal" evidence="7">
    <location>
        <begin position="173"/>
        <end position="230"/>
    </location>
</feature>
<comment type="similarity">
    <text evidence="2 5">Belongs to the pseudouridine synthase TruB family. Type 1 subfamily.</text>
</comment>
<dbReference type="GO" id="GO:1990481">
    <property type="term" value="P:mRNA pseudouridine synthesis"/>
    <property type="evidence" value="ECO:0007669"/>
    <property type="project" value="TreeGrafter"/>
</dbReference>
<dbReference type="Pfam" id="PF16198">
    <property type="entry name" value="TruB_C_2"/>
    <property type="match status" value="1"/>
</dbReference>
<evidence type="ECO:0000256" key="2">
    <source>
        <dbReference type="ARBA" id="ARBA00005642"/>
    </source>
</evidence>
<dbReference type="AlphaFoldDB" id="A0AAE6UIG3"/>
<dbReference type="EMBL" id="CP033455">
    <property type="protein sequence ID" value="QGR03342.1"/>
    <property type="molecule type" value="Genomic_DNA"/>
</dbReference>
<feature type="active site" description="Nucleophile" evidence="5">
    <location>
        <position position="38"/>
    </location>
</feature>
<feature type="domain" description="Pseudouridine synthase II N-terminal" evidence="6">
    <location>
        <begin position="23"/>
        <end position="172"/>
    </location>
</feature>
<evidence type="ECO:0000313" key="8">
    <source>
        <dbReference type="EMBL" id="QGR03342.1"/>
    </source>
</evidence>
<dbReference type="InterPro" id="IPR020103">
    <property type="entry name" value="PsdUridine_synth_cat_dom_sf"/>
</dbReference>
<evidence type="ECO:0000259" key="7">
    <source>
        <dbReference type="Pfam" id="PF16198"/>
    </source>
</evidence>
<proteinExistence type="inferred from homology"/>
<dbReference type="GO" id="GO:0160148">
    <property type="term" value="F:tRNA pseudouridine(55) synthase activity"/>
    <property type="evidence" value="ECO:0007669"/>
    <property type="project" value="UniProtKB-EC"/>
</dbReference>
<dbReference type="NCBIfam" id="TIGR00431">
    <property type="entry name" value="TruB"/>
    <property type="match status" value="1"/>
</dbReference>
<dbReference type="HAMAP" id="MF_01080">
    <property type="entry name" value="TruB_bact"/>
    <property type="match status" value="1"/>
</dbReference>
<comment type="catalytic activity">
    <reaction evidence="1 5">
        <text>uridine(55) in tRNA = pseudouridine(55) in tRNA</text>
        <dbReference type="Rhea" id="RHEA:42532"/>
        <dbReference type="Rhea" id="RHEA-COMP:10101"/>
        <dbReference type="Rhea" id="RHEA-COMP:10102"/>
        <dbReference type="ChEBI" id="CHEBI:65314"/>
        <dbReference type="ChEBI" id="CHEBI:65315"/>
        <dbReference type="EC" id="5.4.99.25"/>
    </reaction>
</comment>
<dbReference type="GO" id="GO:0003723">
    <property type="term" value="F:RNA binding"/>
    <property type="evidence" value="ECO:0007669"/>
    <property type="project" value="InterPro"/>
</dbReference>
<comment type="function">
    <text evidence="5">Responsible for synthesis of pseudouridine from uracil-55 in the psi GC loop of transfer RNAs.</text>
</comment>
<dbReference type="SUPFAM" id="SSF55120">
    <property type="entry name" value="Pseudouridine synthase"/>
    <property type="match status" value="1"/>
</dbReference>
<gene>
    <name evidence="5 8" type="primary">truB</name>
    <name evidence="8" type="ORF">EDL80_01915</name>
</gene>
<keyword evidence="4 5" id="KW-0413">Isomerase</keyword>